<keyword evidence="2" id="KW-1185">Reference proteome</keyword>
<reference evidence="1" key="5">
    <citation type="journal article" date="2021" name="G3 (Bethesda)">
        <title>Aegilops tauschii genome assembly Aet v5.0 features greater sequence contiguity and improved annotation.</title>
        <authorList>
            <person name="Wang L."/>
            <person name="Zhu T."/>
            <person name="Rodriguez J.C."/>
            <person name="Deal K.R."/>
            <person name="Dubcovsky J."/>
            <person name="McGuire P.E."/>
            <person name="Lux T."/>
            <person name="Spannagl M."/>
            <person name="Mayer K.F.X."/>
            <person name="Baldrich P."/>
            <person name="Meyers B.C."/>
            <person name="Huo N."/>
            <person name="Gu Y.Q."/>
            <person name="Zhou H."/>
            <person name="Devos K.M."/>
            <person name="Bennetzen J.L."/>
            <person name="Unver T."/>
            <person name="Budak H."/>
            <person name="Gulick P.J."/>
            <person name="Galiba G."/>
            <person name="Kalapos B."/>
            <person name="Nelson D.R."/>
            <person name="Li P."/>
            <person name="You F.M."/>
            <person name="Luo M.C."/>
            <person name="Dvorak J."/>
        </authorList>
    </citation>
    <scope>NUCLEOTIDE SEQUENCE [LARGE SCALE GENOMIC DNA]</scope>
    <source>
        <strain evidence="1">cv. AL8/78</strain>
    </source>
</reference>
<reference evidence="2" key="2">
    <citation type="journal article" date="2017" name="Nat. Plants">
        <title>The Aegilops tauschii genome reveals multiple impacts of transposons.</title>
        <authorList>
            <person name="Zhao G."/>
            <person name="Zou C."/>
            <person name="Li K."/>
            <person name="Wang K."/>
            <person name="Li T."/>
            <person name="Gao L."/>
            <person name="Zhang X."/>
            <person name="Wang H."/>
            <person name="Yang Z."/>
            <person name="Liu X."/>
            <person name="Jiang W."/>
            <person name="Mao L."/>
            <person name="Kong X."/>
            <person name="Jiao Y."/>
            <person name="Jia J."/>
        </authorList>
    </citation>
    <scope>NUCLEOTIDE SEQUENCE [LARGE SCALE GENOMIC DNA]</scope>
    <source>
        <strain evidence="2">cv. AL8/78</strain>
    </source>
</reference>
<reference evidence="1" key="3">
    <citation type="journal article" date="2017" name="Nature">
        <title>Genome sequence of the progenitor of the wheat D genome Aegilops tauschii.</title>
        <authorList>
            <person name="Luo M.C."/>
            <person name="Gu Y.Q."/>
            <person name="Puiu D."/>
            <person name="Wang H."/>
            <person name="Twardziok S.O."/>
            <person name="Deal K.R."/>
            <person name="Huo N."/>
            <person name="Zhu T."/>
            <person name="Wang L."/>
            <person name="Wang Y."/>
            <person name="McGuire P.E."/>
            <person name="Liu S."/>
            <person name="Long H."/>
            <person name="Ramasamy R.K."/>
            <person name="Rodriguez J.C."/>
            <person name="Van S.L."/>
            <person name="Yuan L."/>
            <person name="Wang Z."/>
            <person name="Xia Z."/>
            <person name="Xiao L."/>
            <person name="Anderson O.D."/>
            <person name="Ouyang S."/>
            <person name="Liang Y."/>
            <person name="Zimin A.V."/>
            <person name="Pertea G."/>
            <person name="Qi P."/>
            <person name="Bennetzen J.L."/>
            <person name="Dai X."/>
            <person name="Dawson M.W."/>
            <person name="Muller H.G."/>
            <person name="Kugler K."/>
            <person name="Rivarola-Duarte L."/>
            <person name="Spannagl M."/>
            <person name="Mayer K.F.X."/>
            <person name="Lu F.H."/>
            <person name="Bevan M.W."/>
            <person name="Leroy P."/>
            <person name="Li P."/>
            <person name="You F.M."/>
            <person name="Sun Q."/>
            <person name="Liu Z."/>
            <person name="Lyons E."/>
            <person name="Wicker T."/>
            <person name="Salzberg S.L."/>
            <person name="Devos K.M."/>
            <person name="Dvorak J."/>
        </authorList>
    </citation>
    <scope>NUCLEOTIDE SEQUENCE [LARGE SCALE GENOMIC DNA]</scope>
    <source>
        <strain evidence="1">cv. AL8/78</strain>
    </source>
</reference>
<organism evidence="1 2">
    <name type="scientific">Aegilops tauschii subsp. strangulata</name>
    <name type="common">Goatgrass</name>
    <dbReference type="NCBI Taxonomy" id="200361"/>
    <lineage>
        <taxon>Eukaryota</taxon>
        <taxon>Viridiplantae</taxon>
        <taxon>Streptophyta</taxon>
        <taxon>Embryophyta</taxon>
        <taxon>Tracheophyta</taxon>
        <taxon>Spermatophyta</taxon>
        <taxon>Magnoliopsida</taxon>
        <taxon>Liliopsida</taxon>
        <taxon>Poales</taxon>
        <taxon>Poaceae</taxon>
        <taxon>BOP clade</taxon>
        <taxon>Pooideae</taxon>
        <taxon>Triticodae</taxon>
        <taxon>Triticeae</taxon>
        <taxon>Triticinae</taxon>
        <taxon>Aegilops</taxon>
    </lineage>
</organism>
<dbReference type="Proteomes" id="UP000015105">
    <property type="component" value="Chromosome 6D"/>
</dbReference>
<dbReference type="AlphaFoldDB" id="A0A453Q188"/>
<dbReference type="Gramene" id="AET6Gv20938300.1">
    <property type="protein sequence ID" value="AET6Gv20938300.1"/>
    <property type="gene ID" value="AET6Gv20938300"/>
</dbReference>
<proteinExistence type="predicted"/>
<reference evidence="1" key="4">
    <citation type="submission" date="2019-03" db="UniProtKB">
        <authorList>
            <consortium name="EnsemblPlants"/>
        </authorList>
    </citation>
    <scope>IDENTIFICATION</scope>
</reference>
<reference evidence="2" key="1">
    <citation type="journal article" date="2014" name="Science">
        <title>Ancient hybridizations among the ancestral genomes of bread wheat.</title>
        <authorList>
            <consortium name="International Wheat Genome Sequencing Consortium,"/>
            <person name="Marcussen T."/>
            <person name="Sandve S.R."/>
            <person name="Heier L."/>
            <person name="Spannagl M."/>
            <person name="Pfeifer M."/>
            <person name="Jakobsen K.S."/>
            <person name="Wulff B.B."/>
            <person name="Steuernagel B."/>
            <person name="Mayer K.F."/>
            <person name="Olsen O.A."/>
        </authorList>
    </citation>
    <scope>NUCLEOTIDE SEQUENCE [LARGE SCALE GENOMIC DNA]</scope>
    <source>
        <strain evidence="2">cv. AL8/78</strain>
    </source>
</reference>
<name>A0A453Q188_AEGTS</name>
<dbReference type="EnsemblPlants" id="AET6Gv20938300.1">
    <property type="protein sequence ID" value="AET6Gv20938300.1"/>
    <property type="gene ID" value="AET6Gv20938300"/>
</dbReference>
<evidence type="ECO:0000313" key="1">
    <source>
        <dbReference type="EnsemblPlants" id="AET6Gv20938300.1"/>
    </source>
</evidence>
<sequence length="206" mass="23427">MKSRAKELMGGIPGEIRFHQKGRVAAERGNSDNQEVLPYIRRSSPKEVLPSRVGFTDLSINVLERNATDQIPREIFSLRIIKKEEGNQGRAFICTFREKREIRGILSWKLLFQDPLFFFKCTNFVPFVANSEEGRHYFNTEGDCSRSLVHHTGKKPLSSYRVFLSTPASLVKRGEMERKGETEEVGKSSGVCRDYGEEFSCSGLLA</sequence>
<accession>A0A453Q188</accession>
<protein>
    <submittedName>
        <fullName evidence="1">Uncharacterized protein</fullName>
    </submittedName>
</protein>
<evidence type="ECO:0000313" key="2">
    <source>
        <dbReference type="Proteomes" id="UP000015105"/>
    </source>
</evidence>